<organism evidence="1 2">
    <name type="scientific">Rapidithrix thailandica</name>
    <dbReference type="NCBI Taxonomy" id="413964"/>
    <lineage>
        <taxon>Bacteria</taxon>
        <taxon>Pseudomonadati</taxon>
        <taxon>Bacteroidota</taxon>
        <taxon>Cytophagia</taxon>
        <taxon>Cytophagales</taxon>
        <taxon>Flammeovirgaceae</taxon>
        <taxon>Rapidithrix</taxon>
    </lineage>
</organism>
<evidence type="ECO:0000313" key="1">
    <source>
        <dbReference type="EMBL" id="MEN7551008.1"/>
    </source>
</evidence>
<proteinExistence type="predicted"/>
<dbReference type="AlphaFoldDB" id="A0AAW9SET8"/>
<name>A0AAW9SET8_9BACT</name>
<gene>
    <name evidence="1" type="ORF">AAG747_24010</name>
</gene>
<sequence length="187" mass="21266">MRIYFFISAMAVLLWNCTDYTNSSITQRKANYPSKKYTHVALDTSQLAYQEKVYVPAYSDIYNFSGEKTIYLTITLSVRNTSFKDSLFVNDIKYYGSDGKILRHYLDSSLVLHPMESVEFVIEHNETQGGAGANFVVDWGTHQPQLNHPVIQAVMISTISQQGISFVTHGVVIEKNHKIKEEKASLE</sequence>
<dbReference type="EMBL" id="JBDKWZ010000018">
    <property type="protein sequence ID" value="MEN7551008.1"/>
    <property type="molecule type" value="Genomic_DNA"/>
</dbReference>
<accession>A0AAW9SET8</accession>
<reference evidence="1 2" key="1">
    <citation type="submission" date="2024-04" db="EMBL/GenBank/DDBJ databases">
        <title>Novel genus in family Flammeovirgaceae.</title>
        <authorList>
            <person name="Nguyen T.H."/>
            <person name="Vuong T.Q."/>
            <person name="Le H."/>
            <person name="Kim S.-G."/>
        </authorList>
    </citation>
    <scope>NUCLEOTIDE SEQUENCE [LARGE SCALE GENOMIC DNA]</scope>
    <source>
        <strain evidence="1 2">JCM 23209</strain>
    </source>
</reference>
<dbReference type="RefSeq" id="WP_346823790.1">
    <property type="nucleotide sequence ID" value="NZ_JBDKWZ010000018.1"/>
</dbReference>
<dbReference type="Proteomes" id="UP001403385">
    <property type="component" value="Unassembled WGS sequence"/>
</dbReference>
<protein>
    <submittedName>
        <fullName evidence="1">DUF3124 domain-containing protein</fullName>
    </submittedName>
</protein>
<evidence type="ECO:0000313" key="2">
    <source>
        <dbReference type="Proteomes" id="UP001403385"/>
    </source>
</evidence>
<dbReference type="InterPro" id="IPR021471">
    <property type="entry name" value="DUF3124"/>
</dbReference>
<comment type="caution">
    <text evidence="1">The sequence shown here is derived from an EMBL/GenBank/DDBJ whole genome shotgun (WGS) entry which is preliminary data.</text>
</comment>
<keyword evidence="2" id="KW-1185">Reference proteome</keyword>
<dbReference type="Pfam" id="PF11322">
    <property type="entry name" value="DUF3124"/>
    <property type="match status" value="1"/>
</dbReference>